<organism evidence="2 3">
    <name type="scientific">Cohnella ginsengisoli</name>
    <dbReference type="NCBI Taxonomy" id="425004"/>
    <lineage>
        <taxon>Bacteria</taxon>
        <taxon>Bacillati</taxon>
        <taxon>Bacillota</taxon>
        <taxon>Bacilli</taxon>
        <taxon>Bacillales</taxon>
        <taxon>Paenibacillaceae</taxon>
        <taxon>Cohnella</taxon>
    </lineage>
</organism>
<sequence>MQLRMNYMTANQAAFQAMLKLEDSVKKLGLDPVLYELIKIRSSQINGCAYCVDMHTADLRKMGESERRINLIAVWREAPQFTAKERAALALAEAVVRIADAGVPQDVYDEARRHFSEGEYIAIVMAVNAIGSWNRIAISTGMFPGCFDKETAQA</sequence>
<dbReference type="Gene3D" id="1.20.1290.10">
    <property type="entry name" value="AhpD-like"/>
    <property type="match status" value="1"/>
</dbReference>
<dbReference type="EMBL" id="JAPDHZ010000008">
    <property type="protein sequence ID" value="MDG0794974.1"/>
    <property type="molecule type" value="Genomic_DNA"/>
</dbReference>
<gene>
    <name evidence="2" type="ORF">OMP38_32205</name>
</gene>
<dbReference type="RefSeq" id="WP_277568683.1">
    <property type="nucleotide sequence ID" value="NZ_JAPDHZ010000008.1"/>
</dbReference>
<protein>
    <submittedName>
        <fullName evidence="2">Carboxymuconolactone decarboxylase family protein</fullName>
    </submittedName>
</protein>
<dbReference type="SUPFAM" id="SSF69118">
    <property type="entry name" value="AhpD-like"/>
    <property type="match status" value="1"/>
</dbReference>
<name>A0A9X4QQ20_9BACL</name>
<dbReference type="GO" id="GO:0051920">
    <property type="term" value="F:peroxiredoxin activity"/>
    <property type="evidence" value="ECO:0007669"/>
    <property type="project" value="InterPro"/>
</dbReference>
<dbReference type="InterPro" id="IPR004675">
    <property type="entry name" value="AhpD_core"/>
</dbReference>
<dbReference type="AlphaFoldDB" id="A0A9X4QQ20"/>
<dbReference type="PANTHER" id="PTHR35446:SF2">
    <property type="entry name" value="CARBOXYMUCONOLACTONE DECARBOXYLASE-LIKE DOMAIN-CONTAINING PROTEIN"/>
    <property type="match status" value="1"/>
</dbReference>
<evidence type="ECO:0000313" key="2">
    <source>
        <dbReference type="EMBL" id="MDG0794974.1"/>
    </source>
</evidence>
<dbReference type="PANTHER" id="PTHR35446">
    <property type="entry name" value="SI:CH211-175M2.5"/>
    <property type="match status" value="1"/>
</dbReference>
<comment type="caution">
    <text evidence="2">The sequence shown here is derived from an EMBL/GenBank/DDBJ whole genome shotgun (WGS) entry which is preliminary data.</text>
</comment>
<dbReference type="Pfam" id="PF02627">
    <property type="entry name" value="CMD"/>
    <property type="match status" value="1"/>
</dbReference>
<dbReference type="InterPro" id="IPR003779">
    <property type="entry name" value="CMD-like"/>
</dbReference>
<evidence type="ECO:0000313" key="3">
    <source>
        <dbReference type="Proteomes" id="UP001153387"/>
    </source>
</evidence>
<dbReference type="NCBIfam" id="TIGR00778">
    <property type="entry name" value="ahpD_dom"/>
    <property type="match status" value="1"/>
</dbReference>
<proteinExistence type="predicted"/>
<keyword evidence="3" id="KW-1185">Reference proteome</keyword>
<dbReference type="Proteomes" id="UP001153387">
    <property type="component" value="Unassembled WGS sequence"/>
</dbReference>
<accession>A0A9X4QQ20</accession>
<dbReference type="InterPro" id="IPR029032">
    <property type="entry name" value="AhpD-like"/>
</dbReference>
<reference evidence="2 3" key="1">
    <citation type="submission" date="2022-10" db="EMBL/GenBank/DDBJ databases">
        <title>Comparative genomic analysis of Cohnella hashimotonis sp. nov., isolated from the International Space Station.</title>
        <authorList>
            <person name="Simpson A."/>
            <person name="Venkateswaran K."/>
        </authorList>
    </citation>
    <scope>NUCLEOTIDE SEQUENCE [LARGE SCALE GENOMIC DNA]</scope>
    <source>
        <strain evidence="2 3">DSM 18997</strain>
    </source>
</reference>
<evidence type="ECO:0000259" key="1">
    <source>
        <dbReference type="Pfam" id="PF02627"/>
    </source>
</evidence>
<feature type="domain" description="Carboxymuconolactone decarboxylase-like" evidence="1">
    <location>
        <begin position="14"/>
        <end position="94"/>
    </location>
</feature>